<reference evidence="1 2" key="1">
    <citation type="journal article" date="2018" name="Mol. Plant">
        <title>The genome of Artemisia annua provides insight into the evolution of Asteraceae family and artemisinin biosynthesis.</title>
        <authorList>
            <person name="Shen Q."/>
            <person name="Zhang L."/>
            <person name="Liao Z."/>
            <person name="Wang S."/>
            <person name="Yan T."/>
            <person name="Shi P."/>
            <person name="Liu M."/>
            <person name="Fu X."/>
            <person name="Pan Q."/>
            <person name="Wang Y."/>
            <person name="Lv Z."/>
            <person name="Lu X."/>
            <person name="Zhang F."/>
            <person name="Jiang W."/>
            <person name="Ma Y."/>
            <person name="Chen M."/>
            <person name="Hao X."/>
            <person name="Li L."/>
            <person name="Tang Y."/>
            <person name="Lv G."/>
            <person name="Zhou Y."/>
            <person name="Sun X."/>
            <person name="Brodelius P.E."/>
            <person name="Rose J.K.C."/>
            <person name="Tang K."/>
        </authorList>
    </citation>
    <scope>NUCLEOTIDE SEQUENCE [LARGE SCALE GENOMIC DNA]</scope>
    <source>
        <strain evidence="2">cv. Huhao1</strain>
        <tissue evidence="1">Leaf</tissue>
    </source>
</reference>
<accession>A0A2U1MVB1</accession>
<evidence type="ECO:0000313" key="1">
    <source>
        <dbReference type="EMBL" id="PWA65187.1"/>
    </source>
</evidence>
<organism evidence="1 2">
    <name type="scientific">Artemisia annua</name>
    <name type="common">Sweet wormwood</name>
    <dbReference type="NCBI Taxonomy" id="35608"/>
    <lineage>
        <taxon>Eukaryota</taxon>
        <taxon>Viridiplantae</taxon>
        <taxon>Streptophyta</taxon>
        <taxon>Embryophyta</taxon>
        <taxon>Tracheophyta</taxon>
        <taxon>Spermatophyta</taxon>
        <taxon>Magnoliopsida</taxon>
        <taxon>eudicotyledons</taxon>
        <taxon>Gunneridae</taxon>
        <taxon>Pentapetalae</taxon>
        <taxon>asterids</taxon>
        <taxon>campanulids</taxon>
        <taxon>Asterales</taxon>
        <taxon>Asteraceae</taxon>
        <taxon>Asteroideae</taxon>
        <taxon>Anthemideae</taxon>
        <taxon>Artemisiinae</taxon>
        <taxon>Artemisia</taxon>
    </lineage>
</organism>
<evidence type="ECO:0000313" key="2">
    <source>
        <dbReference type="Proteomes" id="UP000245207"/>
    </source>
</evidence>
<keyword evidence="2" id="KW-1185">Reference proteome</keyword>
<dbReference type="AlphaFoldDB" id="A0A2U1MVB1"/>
<name>A0A2U1MVB1_ARTAN</name>
<dbReference type="Proteomes" id="UP000245207">
    <property type="component" value="Unassembled WGS sequence"/>
</dbReference>
<protein>
    <submittedName>
        <fullName evidence="1">SBP-like protein</fullName>
    </submittedName>
</protein>
<dbReference type="STRING" id="35608.A0A2U1MVB1"/>
<dbReference type="OrthoDB" id="514967at2759"/>
<sequence length="217" mass="24561">MYVCCYGANQAQLFFYKKLVGGSTRTGYDYDSVKRWTAQKKLGYGLDECDKDKKFQYLDLLGGTDKKVLRALVCQSILDEFSDGPWQLSFAFNNGPVVQTKPAVSSMWENTCNSKHSVATVKAEKYGGHDVLTHSQGVQFPNLVSMPPTLSFKRNISSKLILNGIYYNVGTNVGRDNKKIARGQHTNEITIRKNSCNNENWRRILVNKLERENGNKE</sequence>
<gene>
    <name evidence="1" type="ORF">CTI12_AA337980</name>
</gene>
<proteinExistence type="predicted"/>
<comment type="caution">
    <text evidence="1">The sequence shown here is derived from an EMBL/GenBank/DDBJ whole genome shotgun (WGS) entry which is preliminary data.</text>
</comment>
<dbReference type="EMBL" id="PKPP01004272">
    <property type="protein sequence ID" value="PWA65187.1"/>
    <property type="molecule type" value="Genomic_DNA"/>
</dbReference>